<dbReference type="EMBL" id="JAPEVI010000003">
    <property type="protein sequence ID" value="MCX2723725.1"/>
    <property type="molecule type" value="Genomic_DNA"/>
</dbReference>
<protein>
    <submittedName>
        <fullName evidence="2">Glyoxalase superfamily protein</fullName>
    </submittedName>
</protein>
<sequence>MTLPGVAELKAQARRLRAALAASGQTLSHSQSLELLSAQYGFRDWNTACAAASSIPAPSFAVGSRVCGHYMQKTFAGEIIGLSKLGRSGHIRVTVQFDQPVDVVSFDSFSAHRSRVTSVIREDGLSVSKTSNGEPHLKMKLAD</sequence>
<dbReference type="Proteomes" id="UP001300261">
    <property type="component" value="Unassembled WGS sequence"/>
</dbReference>
<dbReference type="RefSeq" id="WP_265963492.1">
    <property type="nucleotide sequence ID" value="NZ_JAPEVI010000003.1"/>
</dbReference>
<organism evidence="2 3">
    <name type="scientific">Roseibium salinum</name>
    <dbReference type="NCBI Taxonomy" id="1604349"/>
    <lineage>
        <taxon>Bacteria</taxon>
        <taxon>Pseudomonadati</taxon>
        <taxon>Pseudomonadota</taxon>
        <taxon>Alphaproteobacteria</taxon>
        <taxon>Hyphomicrobiales</taxon>
        <taxon>Stappiaceae</taxon>
        <taxon>Roseibium</taxon>
    </lineage>
</organism>
<evidence type="ECO:0000313" key="2">
    <source>
        <dbReference type="EMBL" id="MCX2723725.1"/>
    </source>
</evidence>
<evidence type="ECO:0000313" key="3">
    <source>
        <dbReference type="Proteomes" id="UP001300261"/>
    </source>
</evidence>
<accession>A0ABT3R3Q4</accession>
<evidence type="ECO:0000259" key="1">
    <source>
        <dbReference type="Pfam" id="PF20066"/>
    </source>
</evidence>
<proteinExistence type="predicted"/>
<dbReference type="Pfam" id="PF20066">
    <property type="entry name" value="Glyoxalase_8"/>
    <property type="match status" value="1"/>
</dbReference>
<dbReference type="InterPro" id="IPR045517">
    <property type="entry name" value="Glyoxalase_8"/>
</dbReference>
<comment type="caution">
    <text evidence="2">The sequence shown here is derived from an EMBL/GenBank/DDBJ whole genome shotgun (WGS) entry which is preliminary data.</text>
</comment>
<gene>
    <name evidence="2" type="ORF">ON753_15330</name>
</gene>
<name>A0ABT3R3Q4_9HYPH</name>
<feature type="domain" description="Glyoxalase-related protein" evidence="1">
    <location>
        <begin position="2"/>
        <end position="140"/>
    </location>
</feature>
<keyword evidence="3" id="KW-1185">Reference proteome</keyword>
<reference evidence="2 3" key="1">
    <citation type="journal article" date="2016" name="Int. J. Syst. Evol. Microbiol.">
        <title>Labrenzia salina sp. nov., isolated from the rhizosphere of the halophyte Arthrocnemum macrostachyum.</title>
        <authorList>
            <person name="Camacho M."/>
            <person name="Redondo-Gomez S."/>
            <person name="Rodriguez-Llorente I."/>
            <person name="Rohde M."/>
            <person name="Sproer C."/>
            <person name="Schumann P."/>
            <person name="Klenk H.P."/>
            <person name="Montero-Calasanz M.D.C."/>
        </authorList>
    </citation>
    <scope>NUCLEOTIDE SEQUENCE [LARGE SCALE GENOMIC DNA]</scope>
    <source>
        <strain evidence="2 3">DSM 29163</strain>
    </source>
</reference>